<dbReference type="CDD" id="cd08342">
    <property type="entry name" value="HPPD_N_like"/>
    <property type="match status" value="1"/>
</dbReference>
<keyword evidence="7" id="KW-0670">Pyruvate</keyword>
<accession>A0A345UKQ3</accession>
<dbReference type="InterPro" id="IPR029068">
    <property type="entry name" value="Glyas_Bleomycin-R_OHBP_Dase"/>
</dbReference>
<evidence type="ECO:0000256" key="3">
    <source>
        <dbReference type="ARBA" id="ARBA00022737"/>
    </source>
</evidence>
<dbReference type="KEGG" id="cprv:CYPRO_1805"/>
<feature type="binding site" evidence="5">
    <location>
        <position position="350"/>
    </location>
    <ligand>
        <name>Fe cation</name>
        <dbReference type="ChEBI" id="CHEBI:24875"/>
    </ligand>
</feature>
<dbReference type="InterPro" id="IPR004360">
    <property type="entry name" value="Glyas_Fos-R_dOase_dom"/>
</dbReference>
<dbReference type="GO" id="GO:0006572">
    <property type="term" value="P:L-tyrosine catabolic process"/>
    <property type="evidence" value="ECO:0007669"/>
    <property type="project" value="TreeGrafter"/>
</dbReference>
<keyword evidence="7" id="KW-0223">Dioxygenase</keyword>
<evidence type="ECO:0000256" key="1">
    <source>
        <dbReference type="ARBA" id="ARBA00005877"/>
    </source>
</evidence>
<proteinExistence type="inferred from homology"/>
<evidence type="ECO:0000256" key="5">
    <source>
        <dbReference type="PIRSR" id="PIRSR009283-1"/>
    </source>
</evidence>
<keyword evidence="7" id="KW-0560">Oxidoreductase</keyword>
<feature type="binding site" evidence="5">
    <location>
        <position position="188"/>
    </location>
    <ligand>
        <name>Fe cation</name>
        <dbReference type="ChEBI" id="CHEBI:24875"/>
    </ligand>
</feature>
<dbReference type="AlphaFoldDB" id="A0A345UKQ3"/>
<keyword evidence="8" id="KW-1185">Reference proteome</keyword>
<dbReference type="InterPro" id="IPR037523">
    <property type="entry name" value="VOC_core"/>
</dbReference>
<dbReference type="Pfam" id="PF14696">
    <property type="entry name" value="Glyoxalase_5"/>
    <property type="match status" value="1"/>
</dbReference>
<keyword evidence="4 5" id="KW-0408">Iron</keyword>
<dbReference type="PIRSF" id="PIRSF009283">
    <property type="entry name" value="HPP_dOase"/>
    <property type="match status" value="1"/>
</dbReference>
<dbReference type="InterPro" id="IPR041735">
    <property type="entry name" value="4OHPhenylPyrv_dOase_C"/>
</dbReference>
<dbReference type="PANTHER" id="PTHR11959:SF1">
    <property type="entry name" value="4-HYDROXYPHENYLPYRUVATE DIOXYGENASE"/>
    <property type="match status" value="1"/>
</dbReference>
<organism evidence="7 8">
    <name type="scientific">Cyclonatronum proteinivorum</name>
    <dbReference type="NCBI Taxonomy" id="1457365"/>
    <lineage>
        <taxon>Bacteria</taxon>
        <taxon>Pseudomonadati</taxon>
        <taxon>Balneolota</taxon>
        <taxon>Balneolia</taxon>
        <taxon>Balneolales</taxon>
        <taxon>Cyclonatronaceae</taxon>
        <taxon>Cyclonatronum</taxon>
    </lineage>
</organism>
<evidence type="ECO:0000256" key="2">
    <source>
        <dbReference type="ARBA" id="ARBA00022723"/>
    </source>
</evidence>
<dbReference type="OrthoDB" id="9780241at2"/>
<dbReference type="CDD" id="cd07250">
    <property type="entry name" value="HPPD_C_like"/>
    <property type="match status" value="1"/>
</dbReference>
<dbReference type="InterPro" id="IPR041736">
    <property type="entry name" value="4OHPhenylPyrv_dOase_N"/>
</dbReference>
<evidence type="ECO:0000259" key="6">
    <source>
        <dbReference type="PROSITE" id="PS51819"/>
    </source>
</evidence>
<protein>
    <submittedName>
        <fullName evidence="7">4-hydroxyphenylpyruvate dioxygenase</fullName>
    </submittedName>
</protein>
<dbReference type="Gene3D" id="3.10.180.10">
    <property type="entry name" value="2,3-Dihydroxybiphenyl 1,2-Dioxygenase, domain 1"/>
    <property type="match status" value="2"/>
</dbReference>
<gene>
    <name evidence="7" type="ORF">CYPRO_1805</name>
</gene>
<dbReference type="PANTHER" id="PTHR11959">
    <property type="entry name" value="4-HYDROXYPHENYLPYRUVATE DIOXYGENASE"/>
    <property type="match status" value="1"/>
</dbReference>
<dbReference type="Pfam" id="PF00903">
    <property type="entry name" value="Glyoxalase"/>
    <property type="match status" value="1"/>
</dbReference>
<dbReference type="InterPro" id="IPR005956">
    <property type="entry name" value="4OHPhenylPyrv_dOase"/>
</dbReference>
<sequence length="382" mass="43090">MSTNTGTEPVLDDQRVEAEYEDHLGLIDIDFVELYVNNAKQAAHYYIKSFGYNVVAYRGLETGVRDKASYLLEQGNIRLVLTSPLTGDSEIAEHIRVHGDGVKDIAMQVKDVHKAYHESMKRGAESALEPTEFTDEHGTIIMAGIKTYGDTIHTFINRSNYNGIFFPGFKEMDYPVKGEPVGIEFVDHCVGNVELGKMNHWVKFYEDVLGFTQYLHFDDNDIATEYSALMSKVMAGGRGRIKFPINEPAEGKKKSQIEEYLDFYGGAGVQHVALLTSDIVDTVSKLQANGVQFLHIPTTYYKTLEERVGKIDENIDDLERLGILVDRDEEGYLLQIFTKPVSDRPTLFYEIIQRKGARGFGVGNFKALFESIEREQAVRGNL</sequence>
<feature type="domain" description="VOC" evidence="6">
    <location>
        <begin position="185"/>
        <end position="339"/>
    </location>
</feature>
<dbReference type="Proteomes" id="UP000254808">
    <property type="component" value="Chromosome"/>
</dbReference>
<dbReference type="GO" id="GO:0003868">
    <property type="term" value="F:4-hydroxyphenylpyruvate dioxygenase activity"/>
    <property type="evidence" value="ECO:0007669"/>
    <property type="project" value="InterPro"/>
</dbReference>
<dbReference type="PROSITE" id="PS51819">
    <property type="entry name" value="VOC"/>
    <property type="match status" value="2"/>
</dbReference>
<dbReference type="NCBIfam" id="TIGR01263">
    <property type="entry name" value="4HPPD"/>
    <property type="match status" value="1"/>
</dbReference>
<comment type="similarity">
    <text evidence="1">Belongs to the 4HPPD family.</text>
</comment>
<evidence type="ECO:0000313" key="7">
    <source>
        <dbReference type="EMBL" id="AXJ01055.1"/>
    </source>
</evidence>
<keyword evidence="2 5" id="KW-0479">Metal-binding</keyword>
<keyword evidence="3" id="KW-0677">Repeat</keyword>
<reference evidence="7 8" key="1">
    <citation type="submission" date="2018-03" db="EMBL/GenBank/DDBJ databases">
        <title>Phenotypic and genomic properties of Cyclonatronum proteinivorum gen. nov., sp. nov., a haloalkaliphilic bacteroidete from soda lakes possessing Na+-translocating rhodopsin.</title>
        <authorList>
            <person name="Toshchakov S.V."/>
            <person name="Korzhenkov A."/>
            <person name="Samarov N.I."/>
            <person name="Kublanov I.V."/>
            <person name="Muntyan M.S."/>
            <person name="Sorokin D.Y."/>
        </authorList>
    </citation>
    <scope>NUCLEOTIDE SEQUENCE [LARGE SCALE GENOMIC DNA]</scope>
    <source>
        <strain evidence="7 8">Omega</strain>
    </source>
</reference>
<dbReference type="SUPFAM" id="SSF54593">
    <property type="entry name" value="Glyoxalase/Bleomycin resistance protein/Dihydroxybiphenyl dioxygenase"/>
    <property type="match status" value="1"/>
</dbReference>
<dbReference type="EMBL" id="CP027806">
    <property type="protein sequence ID" value="AXJ01055.1"/>
    <property type="molecule type" value="Genomic_DNA"/>
</dbReference>
<feature type="binding site" evidence="5">
    <location>
        <position position="271"/>
    </location>
    <ligand>
        <name>Fe cation</name>
        <dbReference type="ChEBI" id="CHEBI:24875"/>
    </ligand>
</feature>
<comment type="cofactor">
    <cofactor evidence="5">
        <name>Fe cation</name>
        <dbReference type="ChEBI" id="CHEBI:24875"/>
    </cofactor>
    <text evidence="5">Binds 1 Fe cation per subunit.</text>
</comment>
<dbReference type="GO" id="GO:0046872">
    <property type="term" value="F:metal ion binding"/>
    <property type="evidence" value="ECO:0007669"/>
    <property type="project" value="UniProtKB-KW"/>
</dbReference>
<feature type="domain" description="VOC" evidence="6">
    <location>
        <begin position="28"/>
        <end position="158"/>
    </location>
</feature>
<evidence type="ECO:0000256" key="4">
    <source>
        <dbReference type="ARBA" id="ARBA00023004"/>
    </source>
</evidence>
<evidence type="ECO:0000313" key="8">
    <source>
        <dbReference type="Proteomes" id="UP000254808"/>
    </source>
</evidence>
<dbReference type="FunFam" id="3.10.180.10:FF:000001">
    <property type="entry name" value="4-hydroxyphenylpyruvate dioxygenase"/>
    <property type="match status" value="1"/>
</dbReference>
<name>A0A345UKQ3_9BACT</name>
<dbReference type="RefSeq" id="WP_114984287.1">
    <property type="nucleotide sequence ID" value="NZ_CP027806.1"/>
</dbReference>